<dbReference type="RefSeq" id="WP_213494872.1">
    <property type="nucleotide sequence ID" value="NZ_CP074694.1"/>
</dbReference>
<dbReference type="Pfam" id="PF13432">
    <property type="entry name" value="TPR_16"/>
    <property type="match status" value="1"/>
</dbReference>
<dbReference type="PANTHER" id="PTHR44858:SF1">
    <property type="entry name" value="UDP-N-ACETYLGLUCOSAMINE--PEPTIDE N-ACETYLGLUCOSAMINYLTRANSFERASE SPINDLY-RELATED"/>
    <property type="match status" value="1"/>
</dbReference>
<accession>A0A8E6B2M6</accession>
<evidence type="ECO:0000313" key="5">
    <source>
        <dbReference type="Proteomes" id="UP000676194"/>
    </source>
</evidence>
<dbReference type="Pfam" id="PF00515">
    <property type="entry name" value="TPR_1"/>
    <property type="match status" value="2"/>
</dbReference>
<dbReference type="InterPro" id="IPR011990">
    <property type="entry name" value="TPR-like_helical_dom_sf"/>
</dbReference>
<dbReference type="PROSITE" id="PS50293">
    <property type="entry name" value="TPR_REGION"/>
    <property type="match status" value="4"/>
</dbReference>
<evidence type="ECO:0000256" key="1">
    <source>
        <dbReference type="ARBA" id="ARBA00022737"/>
    </source>
</evidence>
<feature type="repeat" description="TPR" evidence="3">
    <location>
        <begin position="207"/>
        <end position="240"/>
    </location>
</feature>
<dbReference type="AlphaFoldDB" id="A0A8E6B2M6"/>
<dbReference type="SMART" id="SM00028">
    <property type="entry name" value="TPR"/>
    <property type="match status" value="6"/>
</dbReference>
<gene>
    <name evidence="4" type="ORF">KIH39_19350</name>
</gene>
<dbReference type="EMBL" id="CP074694">
    <property type="protein sequence ID" value="QVL30990.1"/>
    <property type="molecule type" value="Genomic_DNA"/>
</dbReference>
<dbReference type="PROSITE" id="PS50005">
    <property type="entry name" value="TPR"/>
    <property type="match status" value="6"/>
</dbReference>
<dbReference type="Pfam" id="PF13181">
    <property type="entry name" value="TPR_8"/>
    <property type="match status" value="2"/>
</dbReference>
<evidence type="ECO:0000256" key="3">
    <source>
        <dbReference type="PROSITE-ProRule" id="PRU00339"/>
    </source>
</evidence>
<evidence type="ECO:0000256" key="2">
    <source>
        <dbReference type="ARBA" id="ARBA00022803"/>
    </source>
</evidence>
<reference evidence="4" key="1">
    <citation type="submission" date="2021-05" db="EMBL/GenBank/DDBJ databases">
        <title>Complete genome sequence of the cellulolytic planctomycete Telmatocola sphagniphila SP2T and characterization of the first cellulase from planctomycetes.</title>
        <authorList>
            <person name="Rakitin A.L."/>
            <person name="Beletsky A.V."/>
            <person name="Naumoff D.G."/>
            <person name="Kulichevskaya I.S."/>
            <person name="Mardanov A.V."/>
            <person name="Ravin N.V."/>
            <person name="Dedysh S.N."/>
        </authorList>
    </citation>
    <scope>NUCLEOTIDE SEQUENCE</scope>
    <source>
        <strain evidence="4">SP2T</strain>
    </source>
</reference>
<feature type="repeat" description="TPR" evidence="3">
    <location>
        <begin position="241"/>
        <end position="274"/>
    </location>
</feature>
<keyword evidence="5" id="KW-1185">Reference proteome</keyword>
<feature type="repeat" description="TPR" evidence="3">
    <location>
        <begin position="139"/>
        <end position="172"/>
    </location>
</feature>
<dbReference type="Gene3D" id="1.25.40.10">
    <property type="entry name" value="Tetratricopeptide repeat domain"/>
    <property type="match status" value="2"/>
</dbReference>
<dbReference type="GO" id="GO:0046813">
    <property type="term" value="P:receptor-mediated virion attachment to host cell"/>
    <property type="evidence" value="ECO:0007669"/>
    <property type="project" value="TreeGrafter"/>
</dbReference>
<dbReference type="InterPro" id="IPR050498">
    <property type="entry name" value="Ycf3"/>
</dbReference>
<feature type="repeat" description="TPR" evidence="3">
    <location>
        <begin position="105"/>
        <end position="138"/>
    </location>
</feature>
<proteinExistence type="predicted"/>
<evidence type="ECO:0000313" key="4">
    <source>
        <dbReference type="EMBL" id="QVL30990.1"/>
    </source>
</evidence>
<dbReference type="Proteomes" id="UP000676194">
    <property type="component" value="Chromosome"/>
</dbReference>
<feature type="repeat" description="TPR" evidence="3">
    <location>
        <begin position="173"/>
        <end position="206"/>
    </location>
</feature>
<dbReference type="KEGG" id="tsph:KIH39_19350"/>
<protein>
    <submittedName>
        <fullName evidence="4">Tetratricopeptide repeat protein</fullName>
    </submittedName>
</protein>
<dbReference type="InterPro" id="IPR019734">
    <property type="entry name" value="TPR_rpt"/>
</dbReference>
<dbReference type="PANTHER" id="PTHR44858">
    <property type="entry name" value="TETRATRICOPEPTIDE REPEAT PROTEIN 6"/>
    <property type="match status" value="1"/>
</dbReference>
<dbReference type="SUPFAM" id="SSF81901">
    <property type="entry name" value="HCP-like"/>
    <property type="match status" value="1"/>
</dbReference>
<feature type="repeat" description="TPR" evidence="3">
    <location>
        <begin position="275"/>
        <end position="308"/>
    </location>
</feature>
<name>A0A8E6B2M6_9BACT</name>
<organism evidence="4 5">
    <name type="scientific">Telmatocola sphagniphila</name>
    <dbReference type="NCBI Taxonomy" id="1123043"/>
    <lineage>
        <taxon>Bacteria</taxon>
        <taxon>Pseudomonadati</taxon>
        <taxon>Planctomycetota</taxon>
        <taxon>Planctomycetia</taxon>
        <taxon>Gemmatales</taxon>
        <taxon>Gemmataceae</taxon>
    </lineage>
</organism>
<dbReference type="GO" id="GO:0009279">
    <property type="term" value="C:cell outer membrane"/>
    <property type="evidence" value="ECO:0007669"/>
    <property type="project" value="TreeGrafter"/>
</dbReference>
<keyword evidence="2 3" id="KW-0802">TPR repeat</keyword>
<keyword evidence="1" id="KW-0677">Repeat</keyword>
<sequence>MVYSWTNVALLCLGMVAYGEDAAAYKAGDIVFPKNESVELKTEEDGQETALDADQIQYTVIEQKKNRLKVKLGDGKWAWLEAEDVVLASKAASYFSEQITKEATADLHIRRAYVYKLEDKLEKALADFSAAVKLQPEDVLVWINRGDFYSETKDYDKAIEDFTEAIKIDEDYGYAYIGRGNARLEKKEFEKALKDFGKALEIDPQDTTALLSRGNAYLEQKEYDAAIKEYNEVLEIIPNSAYAYVCRANAQAAKKDFEKALADYTKSLKIDPENSGAFASRGNCYADKKEYDKALKDFTEAIKIDPKSEYAINGEAWLLATCPEPKYRDGKKAVELAQKACELSHFKDLNLVDTLAAAFAEVGKFEEAVKWQEKAIRNPFASDTEISEAKERLELYKMKKPYRDERK</sequence>